<evidence type="ECO:0000256" key="2">
    <source>
        <dbReference type="SAM" id="Phobius"/>
    </source>
</evidence>
<protein>
    <submittedName>
        <fullName evidence="4">TPR repeat-containing protein</fullName>
    </submittedName>
</protein>
<dbReference type="STRING" id="1123010.SAMN02745724_00634"/>
<keyword evidence="1" id="KW-0802">TPR repeat</keyword>
<feature type="repeat" description="TPR" evidence="1">
    <location>
        <begin position="56"/>
        <end position="89"/>
    </location>
</feature>
<keyword evidence="2" id="KW-0472">Membrane</keyword>
<keyword evidence="3" id="KW-0732">Signal</keyword>
<proteinExistence type="predicted"/>
<evidence type="ECO:0000256" key="1">
    <source>
        <dbReference type="PROSITE-ProRule" id="PRU00339"/>
    </source>
</evidence>
<dbReference type="OrthoDB" id="6382474at2"/>
<gene>
    <name evidence="4" type="ORF">SAMN02745724_00634</name>
</gene>
<dbReference type="Pfam" id="PF14559">
    <property type="entry name" value="TPR_19"/>
    <property type="match status" value="1"/>
</dbReference>
<name>A0A1I1FH30_9GAMM</name>
<dbReference type="EMBL" id="FOLO01000003">
    <property type="protein sequence ID" value="SFB98675.1"/>
    <property type="molecule type" value="Genomic_DNA"/>
</dbReference>
<feature type="transmembrane region" description="Helical" evidence="2">
    <location>
        <begin position="125"/>
        <end position="143"/>
    </location>
</feature>
<sequence>MKKLLGFIFLAISFNAQCFDSVKVAIVKAQINVEAGEFDKAKDYLAKATLEYPNNDVLFALYGQALYESKQFKEAELKFRYALQINPLNSVAKSYIEVIRETNTATISEKAKQFEDISFDKIGDLIAMAFAFLLASIMNTYLIRFSEWRFEKKSKSLFLKGDYDDFADLLELQIGSNSLKPLRHSLSFMLLHKSSEEALNILELYVNTDENFQVLKRMIKQDVKKSNLS</sequence>
<keyword evidence="2" id="KW-1133">Transmembrane helix</keyword>
<dbReference type="PROSITE" id="PS50005">
    <property type="entry name" value="TPR"/>
    <property type="match status" value="1"/>
</dbReference>
<dbReference type="RefSeq" id="WP_091979851.1">
    <property type="nucleotide sequence ID" value="NZ_FOLO01000003.1"/>
</dbReference>
<evidence type="ECO:0000313" key="5">
    <source>
        <dbReference type="Proteomes" id="UP000198862"/>
    </source>
</evidence>
<dbReference type="Proteomes" id="UP000198862">
    <property type="component" value="Unassembled WGS sequence"/>
</dbReference>
<dbReference type="InterPro" id="IPR011990">
    <property type="entry name" value="TPR-like_helical_dom_sf"/>
</dbReference>
<reference evidence="4 5" key="1">
    <citation type="submission" date="2016-10" db="EMBL/GenBank/DDBJ databases">
        <authorList>
            <person name="de Groot N.N."/>
        </authorList>
    </citation>
    <scope>NUCLEOTIDE SEQUENCE [LARGE SCALE GENOMIC DNA]</scope>
    <source>
        <strain evidence="4 5">DSM 6059</strain>
    </source>
</reference>
<dbReference type="AlphaFoldDB" id="A0A1I1FH30"/>
<keyword evidence="5" id="KW-1185">Reference proteome</keyword>
<dbReference type="SUPFAM" id="SSF48452">
    <property type="entry name" value="TPR-like"/>
    <property type="match status" value="1"/>
</dbReference>
<feature type="chain" id="PRO_5011761390" evidence="3">
    <location>
        <begin position="19"/>
        <end position="229"/>
    </location>
</feature>
<keyword evidence="2" id="KW-0812">Transmembrane</keyword>
<feature type="signal peptide" evidence="3">
    <location>
        <begin position="1"/>
        <end position="18"/>
    </location>
</feature>
<organism evidence="4 5">
    <name type="scientific">Pseudoalteromonas denitrificans DSM 6059</name>
    <dbReference type="NCBI Taxonomy" id="1123010"/>
    <lineage>
        <taxon>Bacteria</taxon>
        <taxon>Pseudomonadati</taxon>
        <taxon>Pseudomonadota</taxon>
        <taxon>Gammaproteobacteria</taxon>
        <taxon>Alteromonadales</taxon>
        <taxon>Pseudoalteromonadaceae</taxon>
        <taxon>Pseudoalteromonas</taxon>
    </lineage>
</organism>
<evidence type="ECO:0000313" key="4">
    <source>
        <dbReference type="EMBL" id="SFB98675.1"/>
    </source>
</evidence>
<dbReference type="Gene3D" id="1.25.40.10">
    <property type="entry name" value="Tetratricopeptide repeat domain"/>
    <property type="match status" value="1"/>
</dbReference>
<accession>A0A1I1FH30</accession>
<evidence type="ECO:0000256" key="3">
    <source>
        <dbReference type="SAM" id="SignalP"/>
    </source>
</evidence>
<dbReference type="InterPro" id="IPR019734">
    <property type="entry name" value="TPR_rpt"/>
</dbReference>